<dbReference type="InterPro" id="IPR014721">
    <property type="entry name" value="Ribsml_uS5_D2-typ_fold_subgr"/>
</dbReference>
<dbReference type="SUPFAM" id="SSF54211">
    <property type="entry name" value="Ribosomal protein S5 domain 2-like"/>
    <property type="match status" value="1"/>
</dbReference>
<evidence type="ECO:0000256" key="3">
    <source>
        <dbReference type="ARBA" id="ARBA00022840"/>
    </source>
</evidence>
<dbReference type="CDD" id="cd00009">
    <property type="entry name" value="AAA"/>
    <property type="match status" value="1"/>
</dbReference>
<evidence type="ECO:0000313" key="5">
    <source>
        <dbReference type="EMBL" id="MBO8473665.1"/>
    </source>
</evidence>
<dbReference type="PANTHER" id="PTHR32039">
    <property type="entry name" value="MAGNESIUM-CHELATASE SUBUNIT CHLI"/>
    <property type="match status" value="1"/>
</dbReference>
<dbReference type="AlphaFoldDB" id="A0A9D9IK39"/>
<dbReference type="Gene3D" id="3.40.50.300">
    <property type="entry name" value="P-loop containing nucleotide triphosphate hydrolases"/>
    <property type="match status" value="1"/>
</dbReference>
<dbReference type="InterPro" id="IPR025158">
    <property type="entry name" value="Mg_chelat-rel_C"/>
</dbReference>
<keyword evidence="3" id="KW-0067">ATP-binding</keyword>
<dbReference type="InterPro" id="IPR001208">
    <property type="entry name" value="MCM_dom"/>
</dbReference>
<reference evidence="5" key="1">
    <citation type="submission" date="2020-10" db="EMBL/GenBank/DDBJ databases">
        <authorList>
            <person name="Gilroy R."/>
        </authorList>
    </citation>
    <scope>NUCLEOTIDE SEQUENCE</scope>
    <source>
        <strain evidence="5">B1-13419</strain>
    </source>
</reference>
<comment type="similarity">
    <text evidence="1">Belongs to the Mg-chelatase subunits D/I family. ComM subfamily.</text>
</comment>
<dbReference type="Gene3D" id="3.30.230.10">
    <property type="match status" value="1"/>
</dbReference>
<sequence>MLTTVFGAKCIGIEAVPVTVEVDITNGIGIHLVGLADAAVKESLLRTVTALQSIGYRIPGKKIVINLAPADMHKNGSGYDLPIAVGIIAASGQEELDAADRFLMMGELGLDGTIRAVSGALPTAELSARKGFSGCILPKESAIEAAEYHLGRIYGVDSLEDVIHILKGEDRDRWLTYASGEYSCHTVSEGGPGVADIMDFADIAGQENAKRGLEIAAAGGHNVLLIGPPGSGKSSLAKAASRILPPMTPEEALQTSKIYSVAGKSSLRNGKTWDRPFRSPHYSASVSALIGGGSDNIMPGEISLAHNGVLFLDEFCEIPKKTVEALRGPVEDRKVIISRLRSKIEYPANFMMIAATNPCPCGYYGDGDKCTCTPARRSAYLSRLSGPIMDRIDIHIWINPVKASSLVRRSRSESSREIAERVMKARSIQHERFMEDGIFTNSAMGNKQIEKYCRLSPVCRDFLEKTIDRTGLSARACTRILKLARTIADMEGVHEIGLAHLSEAIGYRFLDKPDIMLL</sequence>
<organism evidence="5 6">
    <name type="scientific">Candidatus Cryptobacteroides faecigallinarum</name>
    <dbReference type="NCBI Taxonomy" id="2840763"/>
    <lineage>
        <taxon>Bacteria</taxon>
        <taxon>Pseudomonadati</taxon>
        <taxon>Bacteroidota</taxon>
        <taxon>Bacteroidia</taxon>
        <taxon>Bacteroidales</taxon>
        <taxon>Candidatus Cryptobacteroides</taxon>
    </lineage>
</organism>
<dbReference type="SUPFAM" id="SSF52540">
    <property type="entry name" value="P-loop containing nucleoside triphosphate hydrolases"/>
    <property type="match status" value="1"/>
</dbReference>
<dbReference type="Pfam" id="PF01078">
    <property type="entry name" value="Mg_chelatase"/>
    <property type="match status" value="1"/>
</dbReference>
<evidence type="ECO:0000259" key="4">
    <source>
        <dbReference type="SMART" id="SM00382"/>
    </source>
</evidence>
<dbReference type="GO" id="GO:0005524">
    <property type="term" value="F:ATP binding"/>
    <property type="evidence" value="ECO:0007669"/>
    <property type="project" value="UniProtKB-KW"/>
</dbReference>
<dbReference type="InterPro" id="IPR045006">
    <property type="entry name" value="CHLI-like"/>
</dbReference>
<dbReference type="NCBIfam" id="TIGR00368">
    <property type="entry name" value="YifB family Mg chelatase-like AAA ATPase"/>
    <property type="match status" value="1"/>
</dbReference>
<comment type="caution">
    <text evidence="5">The sequence shown here is derived from an EMBL/GenBank/DDBJ whole genome shotgun (WGS) entry which is preliminary data.</text>
</comment>
<dbReference type="EMBL" id="JADIMD010000001">
    <property type="protein sequence ID" value="MBO8473665.1"/>
    <property type="molecule type" value="Genomic_DNA"/>
</dbReference>
<proteinExistence type="inferred from homology"/>
<feature type="domain" description="AAA+ ATPase" evidence="4">
    <location>
        <begin position="219"/>
        <end position="402"/>
    </location>
</feature>
<dbReference type="InterPro" id="IPR000523">
    <property type="entry name" value="Mg_chelatse_chII-like_cat_dom"/>
</dbReference>
<dbReference type="Proteomes" id="UP000823757">
    <property type="component" value="Unassembled WGS sequence"/>
</dbReference>
<dbReference type="PRINTS" id="PR01657">
    <property type="entry name" value="MCMFAMILY"/>
</dbReference>
<dbReference type="InterPro" id="IPR020568">
    <property type="entry name" value="Ribosomal_Su5_D2-typ_SF"/>
</dbReference>
<evidence type="ECO:0000313" key="6">
    <source>
        <dbReference type="Proteomes" id="UP000823757"/>
    </source>
</evidence>
<dbReference type="SMART" id="SM00382">
    <property type="entry name" value="AAA"/>
    <property type="match status" value="1"/>
</dbReference>
<dbReference type="Pfam" id="PF13541">
    <property type="entry name" value="ChlI"/>
    <property type="match status" value="1"/>
</dbReference>
<evidence type="ECO:0000256" key="1">
    <source>
        <dbReference type="ARBA" id="ARBA00006354"/>
    </source>
</evidence>
<evidence type="ECO:0000256" key="2">
    <source>
        <dbReference type="ARBA" id="ARBA00022741"/>
    </source>
</evidence>
<keyword evidence="2" id="KW-0547">Nucleotide-binding</keyword>
<gene>
    <name evidence="5" type="ORF">IAB91_00035</name>
</gene>
<dbReference type="GO" id="GO:0003677">
    <property type="term" value="F:DNA binding"/>
    <property type="evidence" value="ECO:0007669"/>
    <property type="project" value="InterPro"/>
</dbReference>
<accession>A0A9D9IK39</accession>
<protein>
    <submittedName>
        <fullName evidence="5">YifB family Mg chelatase-like AAA ATPase</fullName>
    </submittedName>
</protein>
<reference evidence="5" key="2">
    <citation type="journal article" date="2021" name="PeerJ">
        <title>Extensive microbial diversity within the chicken gut microbiome revealed by metagenomics and culture.</title>
        <authorList>
            <person name="Gilroy R."/>
            <person name="Ravi A."/>
            <person name="Getino M."/>
            <person name="Pursley I."/>
            <person name="Horton D.L."/>
            <person name="Alikhan N.F."/>
            <person name="Baker D."/>
            <person name="Gharbi K."/>
            <person name="Hall N."/>
            <person name="Watson M."/>
            <person name="Adriaenssens E.M."/>
            <person name="Foster-Nyarko E."/>
            <person name="Jarju S."/>
            <person name="Secka A."/>
            <person name="Antonio M."/>
            <person name="Oren A."/>
            <person name="Chaudhuri R.R."/>
            <person name="La Ragione R."/>
            <person name="Hildebrand F."/>
            <person name="Pallen M.J."/>
        </authorList>
    </citation>
    <scope>NUCLEOTIDE SEQUENCE</scope>
    <source>
        <strain evidence="5">B1-13419</strain>
    </source>
</reference>
<dbReference type="InterPro" id="IPR004482">
    <property type="entry name" value="Mg_chelat-rel"/>
</dbReference>
<dbReference type="Pfam" id="PF13335">
    <property type="entry name" value="Mg_chelatase_C"/>
    <property type="match status" value="1"/>
</dbReference>
<dbReference type="InterPro" id="IPR027417">
    <property type="entry name" value="P-loop_NTPase"/>
</dbReference>
<name>A0A9D9IK39_9BACT</name>
<dbReference type="PANTHER" id="PTHR32039:SF7">
    <property type="entry name" value="COMPETENCE PROTEIN COMM"/>
    <property type="match status" value="1"/>
</dbReference>
<dbReference type="InterPro" id="IPR003593">
    <property type="entry name" value="AAA+_ATPase"/>
</dbReference>